<dbReference type="Gene3D" id="1.10.10.10">
    <property type="entry name" value="Winged helix-like DNA-binding domain superfamily/Winged helix DNA-binding domain"/>
    <property type="match status" value="1"/>
</dbReference>
<evidence type="ECO:0000256" key="1">
    <source>
        <dbReference type="ARBA" id="ARBA00023015"/>
    </source>
</evidence>
<dbReference type="InterPro" id="IPR028978">
    <property type="entry name" value="Chorismate_lyase_/UTRA_dom_sf"/>
</dbReference>
<dbReference type="Pfam" id="PF07702">
    <property type="entry name" value="UTRA"/>
    <property type="match status" value="1"/>
</dbReference>
<dbReference type="InterPro" id="IPR036388">
    <property type="entry name" value="WH-like_DNA-bd_sf"/>
</dbReference>
<dbReference type="Proteomes" id="UP000077317">
    <property type="component" value="Chromosome"/>
</dbReference>
<dbReference type="SMART" id="SM00866">
    <property type="entry name" value="UTRA"/>
    <property type="match status" value="1"/>
</dbReference>
<dbReference type="GO" id="GO:0003677">
    <property type="term" value="F:DNA binding"/>
    <property type="evidence" value="ECO:0007669"/>
    <property type="project" value="UniProtKB-UniRule"/>
</dbReference>
<feature type="domain" description="HTH gntR-type" evidence="5">
    <location>
        <begin position="1"/>
        <end position="69"/>
    </location>
</feature>
<evidence type="ECO:0000256" key="4">
    <source>
        <dbReference type="NCBIfam" id="TIGR02404"/>
    </source>
</evidence>
<dbReference type="KEGG" id="spat:A0O21_08945"/>
<dbReference type="SUPFAM" id="SSF64288">
    <property type="entry name" value="Chorismate lyase-like"/>
    <property type="match status" value="1"/>
</dbReference>
<dbReference type="Pfam" id="PF00392">
    <property type="entry name" value="GntR"/>
    <property type="match status" value="1"/>
</dbReference>
<dbReference type="InterPro" id="IPR036390">
    <property type="entry name" value="WH_DNA-bd_sf"/>
</dbReference>
<dbReference type="AlphaFoldDB" id="A0A172Q9H7"/>
<dbReference type="PRINTS" id="PR00035">
    <property type="entry name" value="HTHGNTR"/>
</dbReference>
<dbReference type="PANTHER" id="PTHR44846">
    <property type="entry name" value="MANNOSYL-D-GLYCERATE TRANSPORT/METABOLISM SYSTEM REPRESSOR MNGR-RELATED"/>
    <property type="match status" value="1"/>
</dbReference>
<dbReference type="STRING" id="1811193.A0O21_08945"/>
<reference evidence="6 7" key="1">
    <citation type="journal article" date="2016" name="Int. J. Syst. Evol. Microbiol.">
        <title>Streptococcuspantholopis sp. nov., isolated from faeces of the Tibetan antelope (Pantholops hodgsonii).</title>
        <authorList>
            <person name="Bai X."/>
            <person name="Xiong Y."/>
            <person name="Lu S."/>
            <person name="Jin D."/>
            <person name="Lai X."/>
            <person name="Yang J."/>
            <person name="Niu L."/>
            <person name="Hu S."/>
            <person name="Meng X."/>
            <person name="Pu J."/>
            <person name="Ye C."/>
            <person name="Xu J."/>
        </authorList>
    </citation>
    <scope>NUCLEOTIDE SEQUENCE [LARGE SCALE GENOMIC DNA]</scope>
    <source>
        <strain evidence="6 7">TA 26</strain>
    </source>
</reference>
<dbReference type="OrthoDB" id="9816541at2"/>
<keyword evidence="1" id="KW-0805">Transcription regulation</keyword>
<sequence>MKKYEQIYQQLEADILKGSYAIGDYLPSEAELAAAHSVSRDTIRKALALLAENGLIKKKHGSGSQIIKHEPINFPVSALTSYQELVERLAINSRTNLIAIDKLIVDEKLALLTGFKRNSLVWRLIRQRIVDDVASILDIDYLSKTIVPEISRTAAAYSIYHYLEKQLLLDIAYTKKEITIDQITDRDKLLLDIGSEHHVVSVKSKGYLRDGRQFQFTDSRHKLDKFRFVDYAQRKR</sequence>
<dbReference type="EMBL" id="CP014699">
    <property type="protein sequence ID" value="AND80116.1"/>
    <property type="molecule type" value="Genomic_DNA"/>
</dbReference>
<dbReference type="NCBIfam" id="TIGR02404">
    <property type="entry name" value="trehalos_R_Bsub"/>
    <property type="match status" value="1"/>
</dbReference>
<evidence type="ECO:0000259" key="5">
    <source>
        <dbReference type="PROSITE" id="PS50949"/>
    </source>
</evidence>
<dbReference type="Gene3D" id="3.40.1410.10">
    <property type="entry name" value="Chorismate lyase-like"/>
    <property type="match status" value="1"/>
</dbReference>
<protein>
    <recommendedName>
        <fullName evidence="4">Trehalose operon repressor</fullName>
    </recommendedName>
</protein>
<dbReference type="InterPro" id="IPR011663">
    <property type="entry name" value="UTRA"/>
</dbReference>
<keyword evidence="2" id="KW-0238">DNA-binding</keyword>
<dbReference type="RefSeq" id="WP_067064417.1">
    <property type="nucleotide sequence ID" value="NZ_CP014699.1"/>
</dbReference>
<evidence type="ECO:0000256" key="2">
    <source>
        <dbReference type="ARBA" id="ARBA00023125"/>
    </source>
</evidence>
<reference evidence="7" key="2">
    <citation type="submission" date="2016-03" db="EMBL/GenBank/DDBJ databases">
        <title>Streptococcus antelopensis sp. nov., isolated from the feces of the Tibetan antelope (Pantholops hodgsonii) in Hoh Xil National Nature Reserve, Qinghai, China.</title>
        <authorList>
            <person name="Bai X."/>
        </authorList>
    </citation>
    <scope>NUCLEOTIDE SEQUENCE [LARGE SCALE GENOMIC DNA]</scope>
    <source>
        <strain evidence="7">TA 26</strain>
    </source>
</reference>
<dbReference type="InterPro" id="IPR050679">
    <property type="entry name" value="Bact_HTH_transcr_reg"/>
</dbReference>
<dbReference type="GO" id="GO:0045892">
    <property type="term" value="P:negative regulation of DNA-templated transcription"/>
    <property type="evidence" value="ECO:0007669"/>
    <property type="project" value="TreeGrafter"/>
</dbReference>
<dbReference type="SUPFAM" id="SSF46785">
    <property type="entry name" value="Winged helix' DNA-binding domain"/>
    <property type="match status" value="1"/>
</dbReference>
<proteinExistence type="predicted"/>
<keyword evidence="3" id="KW-0804">Transcription</keyword>
<dbReference type="PANTHER" id="PTHR44846:SF12">
    <property type="entry name" value="HTH-TYPE TRANSCRIPTIONAL REGULATOR TRER"/>
    <property type="match status" value="1"/>
</dbReference>
<dbReference type="CDD" id="cd07377">
    <property type="entry name" value="WHTH_GntR"/>
    <property type="match status" value="1"/>
</dbReference>
<keyword evidence="7" id="KW-1185">Reference proteome</keyword>
<accession>A0A172Q9H7</accession>
<dbReference type="PROSITE" id="PS50949">
    <property type="entry name" value="HTH_GNTR"/>
    <property type="match status" value="1"/>
</dbReference>
<evidence type="ECO:0000313" key="6">
    <source>
        <dbReference type="EMBL" id="AND80116.1"/>
    </source>
</evidence>
<dbReference type="SMART" id="SM00345">
    <property type="entry name" value="HTH_GNTR"/>
    <property type="match status" value="1"/>
</dbReference>
<dbReference type="InterPro" id="IPR012770">
    <property type="entry name" value="TreR"/>
</dbReference>
<dbReference type="InterPro" id="IPR000524">
    <property type="entry name" value="Tscrpt_reg_HTH_GntR"/>
</dbReference>
<dbReference type="GO" id="GO:0003700">
    <property type="term" value="F:DNA-binding transcription factor activity"/>
    <property type="evidence" value="ECO:0007669"/>
    <property type="project" value="UniProtKB-UniRule"/>
</dbReference>
<evidence type="ECO:0000313" key="7">
    <source>
        <dbReference type="Proteomes" id="UP000077317"/>
    </source>
</evidence>
<name>A0A172Q9H7_9STRE</name>
<gene>
    <name evidence="6" type="ORF">A0O21_08945</name>
</gene>
<evidence type="ECO:0000256" key="3">
    <source>
        <dbReference type="ARBA" id="ARBA00023163"/>
    </source>
</evidence>
<organism evidence="6 7">
    <name type="scientific">Streptococcus pantholopis</name>
    <dbReference type="NCBI Taxonomy" id="1811193"/>
    <lineage>
        <taxon>Bacteria</taxon>
        <taxon>Bacillati</taxon>
        <taxon>Bacillota</taxon>
        <taxon>Bacilli</taxon>
        <taxon>Lactobacillales</taxon>
        <taxon>Streptococcaceae</taxon>
        <taxon>Streptococcus</taxon>
    </lineage>
</organism>